<keyword evidence="10" id="KW-1185">Reference proteome</keyword>
<dbReference type="InterPro" id="IPR051018">
    <property type="entry name" value="Bacteriophage_GH24"/>
</dbReference>
<dbReference type="Gene3D" id="1.10.530.40">
    <property type="match status" value="1"/>
</dbReference>
<evidence type="ECO:0000256" key="3">
    <source>
        <dbReference type="ARBA" id="ARBA00023200"/>
    </source>
</evidence>
<dbReference type="PROSITE" id="PS51782">
    <property type="entry name" value="LYSM"/>
    <property type="match status" value="1"/>
</dbReference>
<dbReference type="EMBL" id="VYQB01000001">
    <property type="protein sequence ID" value="KAA9021411.1"/>
    <property type="molecule type" value="Genomic_DNA"/>
</dbReference>
<reference evidence="9 10" key="1">
    <citation type="submission" date="2019-09" db="EMBL/GenBank/DDBJ databases">
        <authorList>
            <person name="Feng G."/>
        </authorList>
    </citation>
    <scope>NUCLEOTIDE SEQUENCE [LARGE SCALE GENOMIC DNA]</scope>
    <source>
        <strain evidence="8 9">KACC 19283</strain>
        <strain evidence="7 10">KACC 19284</strain>
    </source>
</reference>
<dbReference type="InterPro" id="IPR023346">
    <property type="entry name" value="Lysozyme-like_dom_sf"/>
</dbReference>
<comment type="caution">
    <text evidence="8">The sequence shown here is derived from an EMBL/GenBank/DDBJ whole genome shotgun (WGS) entry which is preliminary data.</text>
</comment>
<dbReference type="GO" id="GO:0009253">
    <property type="term" value="P:peptidoglycan catabolic process"/>
    <property type="evidence" value="ECO:0007669"/>
    <property type="project" value="InterPro"/>
</dbReference>
<dbReference type="CDD" id="cd00737">
    <property type="entry name" value="lyz_endolysin_autolysin"/>
    <property type="match status" value="1"/>
</dbReference>
<dbReference type="GO" id="GO:0016998">
    <property type="term" value="P:cell wall macromolecule catabolic process"/>
    <property type="evidence" value="ECO:0007669"/>
    <property type="project" value="InterPro"/>
</dbReference>
<keyword evidence="4 8" id="KW-0378">Hydrolase</keyword>
<dbReference type="Pfam" id="PF00959">
    <property type="entry name" value="Phage_lysozyme"/>
    <property type="match status" value="1"/>
</dbReference>
<evidence type="ECO:0000256" key="1">
    <source>
        <dbReference type="ARBA" id="ARBA00022529"/>
    </source>
</evidence>
<feature type="domain" description="LysM" evidence="6">
    <location>
        <begin position="77"/>
        <end position="121"/>
    </location>
</feature>
<sequence>MAGTIDTATNGNSGNGNWLDTLGKEIQEGLGSLAETLGLEGIVSDFDKLLASPSVLDRFASPQVPEQTRETPPVTSQNYTVRKGDTLGAIAAKTGHSVEGLAQLNHLADPNKLAIGQELKLGAVKTGRLQPQVTTQAKPTDAAAATATTSASGLSQKGMDFIYNHEAQSGVSNHLHWPKAGSGVTLGPGYDMKGRDAATIERDLTAIGVDPAAARKAGEGAGLTGSAARDFAAANKGLISLSATQEKALLRQTVEPYAAKVRDLIKVPVTQNQFDAMTSLAYNIGTGKDGFAGSTALARLNAGDAKGAAEAMTWWNKSEGQVSQGLINRRADEVAVFNMPGATLAKPAKAVEDKSAVAPTGTSPDALAATIATKGDAQAKADLAAGKKVVVALRTDTDTGANGGKGVYDDQIAVVWKDDAGRYQAKVFDGNTEPSGQYGWDGPKASRGSHTDMNGDGKMDLGRLQAGTIRYTQQAGNFLGNTFFRATQTQVAERDTNQDGRFTAADANRIDSKGAGTSMLIHQGGATNTWSAGCQTLPKAQFNDFVAALGGQQAFSYVLVNAR</sequence>
<dbReference type="InterPro" id="IPR033907">
    <property type="entry name" value="Endolysin_autolysin"/>
</dbReference>
<dbReference type="SMART" id="SM00257">
    <property type="entry name" value="LysM"/>
    <property type="match status" value="1"/>
</dbReference>
<dbReference type="SUPFAM" id="SSF54106">
    <property type="entry name" value="LysM domain"/>
    <property type="match status" value="1"/>
</dbReference>
<proteinExistence type="inferred from homology"/>
<dbReference type="PANTHER" id="PTHR38107">
    <property type="match status" value="1"/>
</dbReference>
<evidence type="ECO:0000259" key="6">
    <source>
        <dbReference type="PROSITE" id="PS51782"/>
    </source>
</evidence>
<dbReference type="GO" id="GO:0042742">
    <property type="term" value="P:defense response to bacterium"/>
    <property type="evidence" value="ECO:0007669"/>
    <property type="project" value="UniProtKB-KW"/>
</dbReference>
<dbReference type="GO" id="GO:0003796">
    <property type="term" value="F:lysozyme activity"/>
    <property type="evidence" value="ECO:0007669"/>
    <property type="project" value="UniProtKB-EC"/>
</dbReference>
<dbReference type="RefSeq" id="WP_120253237.1">
    <property type="nucleotide sequence ID" value="NZ_VYPZ01000001.1"/>
</dbReference>
<dbReference type="InterPro" id="IPR018392">
    <property type="entry name" value="LysM"/>
</dbReference>
<evidence type="ECO:0000256" key="5">
    <source>
        <dbReference type="SAM" id="MobiDB-lite"/>
    </source>
</evidence>
<evidence type="ECO:0000256" key="4">
    <source>
        <dbReference type="RuleBase" id="RU003788"/>
    </source>
</evidence>
<evidence type="ECO:0000313" key="10">
    <source>
        <dbReference type="Proteomes" id="UP000326364"/>
    </source>
</evidence>
<dbReference type="InterPro" id="IPR023347">
    <property type="entry name" value="Lysozyme_dom_sf"/>
</dbReference>
<gene>
    <name evidence="8" type="ORF">F4U95_01570</name>
    <name evidence="7" type="ORF">F4U96_01570</name>
</gene>
<dbReference type="Gene3D" id="3.10.350.10">
    <property type="entry name" value="LysM domain"/>
    <property type="match status" value="1"/>
</dbReference>
<comment type="catalytic activity">
    <reaction evidence="4">
        <text>Hydrolysis of (1-&gt;4)-beta-linkages between N-acetylmuramic acid and N-acetyl-D-glucosamine residues in a peptidoglycan and between N-acetyl-D-glucosamine residues in chitodextrins.</text>
        <dbReference type="EC" id="3.2.1.17"/>
    </reaction>
</comment>
<keyword evidence="1 4" id="KW-0929">Antimicrobial</keyword>
<dbReference type="InterPro" id="IPR036779">
    <property type="entry name" value="LysM_dom_sf"/>
</dbReference>
<dbReference type="GO" id="GO:0031640">
    <property type="term" value="P:killing of cells of another organism"/>
    <property type="evidence" value="ECO:0007669"/>
    <property type="project" value="UniProtKB-KW"/>
</dbReference>
<evidence type="ECO:0000256" key="2">
    <source>
        <dbReference type="ARBA" id="ARBA00022638"/>
    </source>
</evidence>
<dbReference type="PANTHER" id="PTHR38107:SF3">
    <property type="entry name" value="LYSOZYME RRRD-RELATED"/>
    <property type="match status" value="1"/>
</dbReference>
<evidence type="ECO:0000313" key="7">
    <source>
        <dbReference type="EMBL" id="KAA9021411.1"/>
    </source>
</evidence>
<organism evidence="8 9">
    <name type="scientific">Sphingobium limneticum</name>
    <dbReference type="NCBI Taxonomy" id="1007511"/>
    <lineage>
        <taxon>Bacteria</taxon>
        <taxon>Pseudomonadati</taxon>
        <taxon>Pseudomonadota</taxon>
        <taxon>Alphaproteobacteria</taxon>
        <taxon>Sphingomonadales</taxon>
        <taxon>Sphingomonadaceae</taxon>
        <taxon>Sphingobium</taxon>
    </lineage>
</organism>
<feature type="region of interest" description="Disordered" evidence="5">
    <location>
        <begin position="428"/>
        <end position="456"/>
    </location>
</feature>
<dbReference type="CDD" id="cd00118">
    <property type="entry name" value="LysM"/>
    <property type="match status" value="1"/>
</dbReference>
<keyword evidence="2 4" id="KW-0081">Bacteriolytic enzyme</keyword>
<dbReference type="SMR" id="A0A5J5IAG9"/>
<protein>
    <recommendedName>
        <fullName evidence="4">Lysozyme</fullName>
        <ecNumber evidence="4">3.2.1.17</ecNumber>
    </recommendedName>
</protein>
<evidence type="ECO:0000313" key="9">
    <source>
        <dbReference type="Proteomes" id="UP000325933"/>
    </source>
</evidence>
<dbReference type="Proteomes" id="UP000326364">
    <property type="component" value="Unassembled WGS sequence"/>
</dbReference>
<dbReference type="InterPro" id="IPR002196">
    <property type="entry name" value="Glyco_hydro_24"/>
</dbReference>
<evidence type="ECO:0000313" key="8">
    <source>
        <dbReference type="EMBL" id="KAA9033773.1"/>
    </source>
</evidence>
<comment type="similarity">
    <text evidence="4">Belongs to the glycosyl hydrolase 24 family.</text>
</comment>
<dbReference type="Proteomes" id="UP000325933">
    <property type="component" value="Unassembled WGS sequence"/>
</dbReference>
<name>A0A5J5IAG9_9SPHN</name>
<dbReference type="SUPFAM" id="SSF53955">
    <property type="entry name" value="Lysozyme-like"/>
    <property type="match status" value="1"/>
</dbReference>
<accession>A0A5J5IAG9</accession>
<dbReference type="EMBL" id="VYQA01000001">
    <property type="protein sequence ID" value="KAA9033773.1"/>
    <property type="molecule type" value="Genomic_DNA"/>
</dbReference>
<keyword evidence="3" id="KW-1035">Host cytoplasm</keyword>
<dbReference type="AlphaFoldDB" id="A0A5J5IAG9"/>
<keyword evidence="4" id="KW-0326">Glycosidase</keyword>
<dbReference type="EC" id="3.2.1.17" evidence="4"/>
<dbReference type="Pfam" id="PF01476">
    <property type="entry name" value="LysM"/>
    <property type="match status" value="1"/>
</dbReference>